<proteinExistence type="evidence at transcript level"/>
<organism evidence="1">
    <name type="scientific">Zea mays</name>
    <name type="common">Maize</name>
    <dbReference type="NCBI Taxonomy" id="4577"/>
    <lineage>
        <taxon>Eukaryota</taxon>
        <taxon>Viridiplantae</taxon>
        <taxon>Streptophyta</taxon>
        <taxon>Embryophyta</taxon>
        <taxon>Tracheophyta</taxon>
        <taxon>Spermatophyta</taxon>
        <taxon>Magnoliopsida</taxon>
        <taxon>Liliopsida</taxon>
        <taxon>Poales</taxon>
        <taxon>Poaceae</taxon>
        <taxon>PACMAD clade</taxon>
        <taxon>Panicoideae</taxon>
        <taxon>Andropogonodae</taxon>
        <taxon>Andropogoneae</taxon>
        <taxon>Tripsacinae</taxon>
        <taxon>Zea</taxon>
    </lineage>
</organism>
<sequence>MGQCSSSQHPEAEQQKQQKQAACVDIQKSCRQEQLRKKAAAHMNQPYQASSNDELVLLVSLDSITKIG</sequence>
<dbReference type="AlphaFoldDB" id="B6UCI0"/>
<name>B6UCI0_MAIZE</name>
<evidence type="ECO:0000313" key="1">
    <source>
        <dbReference type="EMBL" id="ACG47063.1"/>
    </source>
</evidence>
<reference evidence="1" key="1">
    <citation type="journal article" date="2009" name="Plant Mol. Biol.">
        <title>Insights into corn genes derived from large-scale cDNA sequencing.</title>
        <authorList>
            <person name="Alexandrov N.N."/>
            <person name="Brover V.V."/>
            <person name="Freidin S."/>
            <person name="Troukhan M.E."/>
            <person name="Tatarinova T.V."/>
            <person name="Zhang H."/>
            <person name="Swaller T.J."/>
            <person name="Lu Y.P."/>
            <person name="Bouck J."/>
            <person name="Flavell R.B."/>
            <person name="Feldmann K.A."/>
        </authorList>
    </citation>
    <scope>NUCLEOTIDE SEQUENCE</scope>
</reference>
<accession>B6UCI0</accession>
<protein>
    <submittedName>
        <fullName evidence="1">Uncharacterized protein</fullName>
    </submittedName>
</protein>
<dbReference type="EMBL" id="EU974945">
    <property type="protein sequence ID" value="ACG47063.1"/>
    <property type="molecule type" value="mRNA"/>
</dbReference>